<sequence length="354" mass="37929">MTLARIVSTCAAVMLAALFGLAAPAQAQEFEKNILTGGATGTYIQFGRNISEMAAKCGVTLNVVESAGSLENFLGVRKRRFTQLGIVQSDVLEYLKTFAADDPSIARAILGVRIAFPLYNEEVHILARKDISSLSDLNGKKVAIGVEDSGTFLTASLVLDLAQIAPAERLKINADDSLAALMNGQIDAFFYVAGAPTKIFQSPDIDPERFHLLPISDPTLQAVYLPGKIPAGSYPFQPDAVDVVAVKAVLMTYEYDPGRNPYHRESCRAVSDISHVIATRFNELRETGHPKWMQVDLNDLPPGWNVGACVNAGLEPSYQLTCEGDIPAAPPQAGSPDSAANSAYRRAICAAIGC</sequence>
<evidence type="ECO:0000313" key="2">
    <source>
        <dbReference type="EMBL" id="MDK3071751.1"/>
    </source>
</evidence>
<dbReference type="RefSeq" id="WP_284483701.1">
    <property type="nucleotide sequence ID" value="NZ_JASNJE010000001.1"/>
</dbReference>
<comment type="caution">
    <text evidence="2">The sequence shown here is derived from an EMBL/GenBank/DDBJ whole genome shotgun (WGS) entry which is preliminary data.</text>
</comment>
<dbReference type="PANTHER" id="PTHR42941:SF1">
    <property type="entry name" value="SLL1037 PROTEIN"/>
    <property type="match status" value="1"/>
</dbReference>
<gene>
    <name evidence="2" type="ORF">QO034_01385</name>
</gene>
<dbReference type="Gene3D" id="3.40.190.10">
    <property type="entry name" value="Periplasmic binding protein-like II"/>
    <property type="match status" value="2"/>
</dbReference>
<keyword evidence="1" id="KW-0732">Signal</keyword>
<name>A0ABT7F9I7_9RHOB</name>
<dbReference type="Pfam" id="PF16868">
    <property type="entry name" value="NMT1_3"/>
    <property type="match status" value="1"/>
</dbReference>
<dbReference type="PANTHER" id="PTHR42941">
    <property type="entry name" value="SLL1037 PROTEIN"/>
    <property type="match status" value="1"/>
</dbReference>
<keyword evidence="3" id="KW-1185">Reference proteome</keyword>
<evidence type="ECO:0000256" key="1">
    <source>
        <dbReference type="SAM" id="SignalP"/>
    </source>
</evidence>
<reference evidence="2 3" key="1">
    <citation type="submission" date="2023-05" db="EMBL/GenBank/DDBJ databases">
        <title>Sedimentitalea sp. nov. JM2-8.</title>
        <authorList>
            <person name="Huang J."/>
        </authorList>
    </citation>
    <scope>NUCLEOTIDE SEQUENCE [LARGE SCALE GENOMIC DNA]</scope>
    <source>
        <strain evidence="2 3">JM2-8</strain>
    </source>
</reference>
<organism evidence="2 3">
    <name type="scientific">Sedimentitalea xiamensis</name>
    <dbReference type="NCBI Taxonomy" id="3050037"/>
    <lineage>
        <taxon>Bacteria</taxon>
        <taxon>Pseudomonadati</taxon>
        <taxon>Pseudomonadota</taxon>
        <taxon>Alphaproteobacteria</taxon>
        <taxon>Rhodobacterales</taxon>
        <taxon>Paracoccaceae</taxon>
        <taxon>Sedimentitalea</taxon>
    </lineage>
</organism>
<evidence type="ECO:0000313" key="3">
    <source>
        <dbReference type="Proteomes" id="UP001227126"/>
    </source>
</evidence>
<dbReference type="SUPFAM" id="SSF53850">
    <property type="entry name" value="Periplasmic binding protein-like II"/>
    <property type="match status" value="1"/>
</dbReference>
<proteinExistence type="predicted"/>
<dbReference type="EMBL" id="JASNJE010000001">
    <property type="protein sequence ID" value="MDK3071751.1"/>
    <property type="molecule type" value="Genomic_DNA"/>
</dbReference>
<accession>A0ABT7F9I7</accession>
<feature type="chain" id="PRO_5047099090" evidence="1">
    <location>
        <begin position="28"/>
        <end position="354"/>
    </location>
</feature>
<dbReference type="InterPro" id="IPR011852">
    <property type="entry name" value="TRAP_TAXI"/>
</dbReference>
<dbReference type="NCBIfam" id="TIGR02122">
    <property type="entry name" value="TRAP_TAXI"/>
    <property type="match status" value="1"/>
</dbReference>
<feature type="signal peptide" evidence="1">
    <location>
        <begin position="1"/>
        <end position="27"/>
    </location>
</feature>
<dbReference type="Proteomes" id="UP001227126">
    <property type="component" value="Unassembled WGS sequence"/>
</dbReference>
<protein>
    <submittedName>
        <fullName evidence="2">TAXI family TRAP transporter solute-binding subunit</fullName>
    </submittedName>
</protein>